<dbReference type="InterPro" id="IPR013517">
    <property type="entry name" value="FG-GAP"/>
</dbReference>
<sequence>MPAFAETFDLADLDGENGFHLVSEAGSYNFGYSIATLGDVNGDGFDDIAVNSFDGPTILLGGQGPFAPSTTVSNEFPFETRTATLPDDLTEYESWIVGIGDVNGDGFADFDHHAFYATETYYEYEYGDSWTEIFFHDYGRIQYGGGSAATTGKRFGDRGLEDVDPSWLVPLGDVNGDGFDDVVVYVQDGSHPKVVFGSATGLPDNVNRGSAPSLAFTGASPFEINGAGDVNGDGITDVVVGVSDSSGVDHYVVYGGAGLAPGFFDLTSLDGTNGFKLTDARTVGTVGDVDGDGLDDLVVSMSGRTSSDPYYVVYGRAAGPAAIDASAVDGSDGFQIVNAGTRWVGRAGDINADGLDDFLIGNDYVVFGRADVGTGGLDATSVDGDNGFQIVATGIDTTSSWGGLIVQAAGDVNGDGVDDLVAGTRLENSVHVILGHAASAVNWVGTSARENHGGSPENDVLNGAGGNDYLRGWAVTTC</sequence>
<protein>
    <recommendedName>
        <fullName evidence="6">VCBS repeat-containing protein</fullName>
    </recommendedName>
</protein>
<keyword evidence="1" id="KW-0732">Signal</keyword>
<keyword evidence="3" id="KW-0325">Glycoprotein</keyword>
<dbReference type="Pfam" id="PF01839">
    <property type="entry name" value="FG-GAP"/>
    <property type="match status" value="2"/>
</dbReference>
<evidence type="ECO:0000313" key="5">
    <source>
        <dbReference type="Proteomes" id="UP000284605"/>
    </source>
</evidence>
<dbReference type="GO" id="GO:0007155">
    <property type="term" value="P:cell adhesion"/>
    <property type="evidence" value="ECO:0007669"/>
    <property type="project" value="InterPro"/>
</dbReference>
<dbReference type="Proteomes" id="UP000284605">
    <property type="component" value="Unassembled WGS sequence"/>
</dbReference>
<dbReference type="AlphaFoldDB" id="A0A418WDE2"/>
<dbReference type="InterPro" id="IPR024881">
    <property type="entry name" value="Tip"/>
</dbReference>
<dbReference type="InterPro" id="IPR028994">
    <property type="entry name" value="Integrin_alpha_N"/>
</dbReference>
<dbReference type="SMART" id="SM00191">
    <property type="entry name" value="Int_alpha"/>
    <property type="match status" value="3"/>
</dbReference>
<accession>A0A418WDE2</accession>
<evidence type="ECO:0008006" key="6">
    <source>
        <dbReference type="Google" id="ProtNLM"/>
    </source>
</evidence>
<dbReference type="SUPFAM" id="SSF69318">
    <property type="entry name" value="Integrin alpha N-terminal domain"/>
    <property type="match status" value="1"/>
</dbReference>
<dbReference type="GO" id="GO:0008305">
    <property type="term" value="C:integrin complex"/>
    <property type="evidence" value="ECO:0007669"/>
    <property type="project" value="InterPro"/>
</dbReference>
<organism evidence="4 5">
    <name type="scientific">Oleomonas cavernae</name>
    <dbReference type="NCBI Taxonomy" id="2320859"/>
    <lineage>
        <taxon>Bacteria</taxon>
        <taxon>Pseudomonadati</taxon>
        <taxon>Pseudomonadota</taxon>
        <taxon>Alphaproteobacteria</taxon>
        <taxon>Acetobacterales</taxon>
        <taxon>Acetobacteraceae</taxon>
        <taxon>Oleomonas</taxon>
    </lineage>
</organism>
<dbReference type="InterPro" id="IPR013519">
    <property type="entry name" value="Int_alpha_beta-p"/>
</dbReference>
<evidence type="ECO:0000256" key="2">
    <source>
        <dbReference type="ARBA" id="ARBA00022737"/>
    </source>
</evidence>
<reference evidence="4 5" key="1">
    <citation type="submission" date="2018-09" db="EMBL/GenBank/DDBJ databases">
        <authorList>
            <person name="Zhu H."/>
        </authorList>
    </citation>
    <scope>NUCLEOTIDE SEQUENCE [LARGE SCALE GENOMIC DNA]</scope>
    <source>
        <strain evidence="4 5">K1W22B-8</strain>
    </source>
</reference>
<dbReference type="RefSeq" id="WP_119778678.1">
    <property type="nucleotide sequence ID" value="NZ_QYUK01000011.1"/>
</dbReference>
<dbReference type="OrthoDB" id="6057489at2"/>
<gene>
    <name evidence="4" type="ORF">D3874_14300</name>
</gene>
<dbReference type="InterPro" id="IPR000413">
    <property type="entry name" value="Integrin_alpha"/>
</dbReference>
<name>A0A418WDE2_9PROT</name>
<keyword evidence="5" id="KW-1185">Reference proteome</keyword>
<comment type="caution">
    <text evidence="4">The sequence shown here is derived from an EMBL/GenBank/DDBJ whole genome shotgun (WGS) entry which is preliminary data.</text>
</comment>
<dbReference type="PRINTS" id="PR01185">
    <property type="entry name" value="INTEGRINA"/>
</dbReference>
<evidence type="ECO:0000256" key="3">
    <source>
        <dbReference type="ARBA" id="ARBA00023180"/>
    </source>
</evidence>
<evidence type="ECO:0000256" key="1">
    <source>
        <dbReference type="ARBA" id="ARBA00022729"/>
    </source>
</evidence>
<dbReference type="EMBL" id="QYUK01000011">
    <property type="protein sequence ID" value="RJF88043.1"/>
    <property type="molecule type" value="Genomic_DNA"/>
</dbReference>
<proteinExistence type="predicted"/>
<dbReference type="PANTHER" id="PTHR13412:SF0">
    <property type="entry name" value="T-CELL IMMUNOMODULATORY PROTEIN"/>
    <property type="match status" value="1"/>
</dbReference>
<evidence type="ECO:0000313" key="4">
    <source>
        <dbReference type="EMBL" id="RJF88043.1"/>
    </source>
</evidence>
<dbReference type="Gene3D" id="2.130.10.130">
    <property type="entry name" value="Integrin alpha, N-terminal"/>
    <property type="match status" value="3"/>
</dbReference>
<dbReference type="PANTHER" id="PTHR13412">
    <property type="entry name" value="T-CELL IMMUNOMODULATORY PROTEIN HOMOLOG"/>
    <property type="match status" value="1"/>
</dbReference>
<keyword evidence="2" id="KW-0677">Repeat</keyword>